<protein>
    <submittedName>
        <fullName evidence="9">Zn-dependent alcohol dehydrogenase</fullName>
    </submittedName>
</protein>
<evidence type="ECO:0000256" key="2">
    <source>
        <dbReference type="ARBA" id="ARBA00008072"/>
    </source>
</evidence>
<comment type="caution">
    <text evidence="9">The sequence shown here is derived from an EMBL/GenBank/DDBJ whole genome shotgun (WGS) entry which is preliminary data.</text>
</comment>
<dbReference type="PANTHER" id="PTHR43880">
    <property type="entry name" value="ALCOHOL DEHYDROGENASE"/>
    <property type="match status" value="1"/>
</dbReference>
<dbReference type="EMBL" id="JABBNB010000009">
    <property type="protein sequence ID" value="NMO01629.1"/>
    <property type="molecule type" value="Genomic_DNA"/>
</dbReference>
<name>A0A848KTW5_9ACTN</name>
<dbReference type="SMART" id="SM00829">
    <property type="entry name" value="PKS_ER"/>
    <property type="match status" value="1"/>
</dbReference>
<dbReference type="GO" id="GO:0046294">
    <property type="term" value="P:formaldehyde catabolic process"/>
    <property type="evidence" value="ECO:0007669"/>
    <property type="project" value="TreeGrafter"/>
</dbReference>
<dbReference type="Pfam" id="PF08240">
    <property type="entry name" value="ADH_N"/>
    <property type="match status" value="1"/>
</dbReference>
<evidence type="ECO:0000256" key="1">
    <source>
        <dbReference type="ARBA" id="ARBA00001947"/>
    </source>
</evidence>
<dbReference type="InterPro" id="IPR020843">
    <property type="entry name" value="ER"/>
</dbReference>
<dbReference type="GO" id="GO:0008270">
    <property type="term" value="F:zinc ion binding"/>
    <property type="evidence" value="ECO:0007669"/>
    <property type="project" value="InterPro"/>
</dbReference>
<dbReference type="PROSITE" id="PS00059">
    <property type="entry name" value="ADH_ZINC"/>
    <property type="match status" value="1"/>
</dbReference>
<dbReference type="PANTHER" id="PTHR43880:SF12">
    <property type="entry name" value="ALCOHOL DEHYDROGENASE CLASS-3"/>
    <property type="match status" value="1"/>
</dbReference>
<dbReference type="RefSeq" id="WP_170194143.1">
    <property type="nucleotide sequence ID" value="NZ_JABBNB010000009.1"/>
</dbReference>
<dbReference type="Pfam" id="PF00107">
    <property type="entry name" value="ADH_zinc_N"/>
    <property type="match status" value="1"/>
</dbReference>
<dbReference type="InterPro" id="IPR011032">
    <property type="entry name" value="GroES-like_sf"/>
</dbReference>
<proteinExistence type="inferred from homology"/>
<keyword evidence="5" id="KW-0560">Oxidoreductase</keyword>
<dbReference type="InterPro" id="IPR002328">
    <property type="entry name" value="ADH_Zn_CS"/>
</dbReference>
<evidence type="ECO:0000256" key="6">
    <source>
        <dbReference type="ARBA" id="ARBA00023027"/>
    </source>
</evidence>
<evidence type="ECO:0000256" key="7">
    <source>
        <dbReference type="RuleBase" id="RU361277"/>
    </source>
</evidence>
<keyword evidence="4 7" id="KW-0862">Zinc</keyword>
<dbReference type="SUPFAM" id="SSF50129">
    <property type="entry name" value="GroES-like"/>
    <property type="match status" value="1"/>
</dbReference>
<dbReference type="AlphaFoldDB" id="A0A848KTW5"/>
<dbReference type="Proteomes" id="UP000550729">
    <property type="component" value="Unassembled WGS sequence"/>
</dbReference>
<feature type="domain" description="Enoyl reductase (ER)" evidence="8">
    <location>
        <begin position="11"/>
        <end position="362"/>
    </location>
</feature>
<dbReference type="InterPro" id="IPR013154">
    <property type="entry name" value="ADH-like_N"/>
</dbReference>
<dbReference type="GO" id="GO:0051903">
    <property type="term" value="F:S-(hydroxymethyl)glutathione dehydrogenase [NAD(P)+] activity"/>
    <property type="evidence" value="ECO:0007669"/>
    <property type="project" value="TreeGrafter"/>
</dbReference>
<dbReference type="InterPro" id="IPR036291">
    <property type="entry name" value="NAD(P)-bd_dom_sf"/>
</dbReference>
<sequence>MTTAALFEEAGAPLRIAEITVADPGPGEVVVDVTATGICHSDVGVFSGKLPAPLPLVLGHEGAGVVAAVGEGVDNVAVGDHVVLSWLASCGTCYYCQRAEQHLCGRPRTMLGAHTMPDGSTRMSLDGTAIRQFCGLGSFSQRTVVPSGAAIAISDEVPIASAALLGCGVLTGFGAAVNTGGVRVGDAVAVIGCGGVGLNAVQGARIAGATTIIAVDVHPERLALATRLGATHTLTAGDDVVRSVQRLTGRRGADVVIEVAGRPETVNQAVAMTRRGGTTVLVGAGPGVAVEEVFNNVVMAGKTVKGCLYGSAYVQRDIPRLVDLYRSGALLLDQLVTETFDFADIGRAVDYCADEQGARAVVLS</sequence>
<dbReference type="FunFam" id="3.40.50.720:FF:000003">
    <property type="entry name" value="S-(hydroxymethyl)glutathione dehydrogenase"/>
    <property type="match status" value="1"/>
</dbReference>
<evidence type="ECO:0000259" key="8">
    <source>
        <dbReference type="SMART" id="SM00829"/>
    </source>
</evidence>
<dbReference type="GO" id="GO:0005829">
    <property type="term" value="C:cytosol"/>
    <property type="evidence" value="ECO:0007669"/>
    <property type="project" value="TreeGrafter"/>
</dbReference>
<evidence type="ECO:0000313" key="10">
    <source>
        <dbReference type="Proteomes" id="UP000550729"/>
    </source>
</evidence>
<evidence type="ECO:0000256" key="3">
    <source>
        <dbReference type="ARBA" id="ARBA00022723"/>
    </source>
</evidence>
<reference evidence="9 10" key="1">
    <citation type="submission" date="2020-04" db="EMBL/GenBank/DDBJ databases">
        <title>Gordonia sp. nov. TBRC 11910.</title>
        <authorList>
            <person name="Suriyachadkun C."/>
        </authorList>
    </citation>
    <scope>NUCLEOTIDE SEQUENCE [LARGE SCALE GENOMIC DNA]</scope>
    <source>
        <strain evidence="9 10">TBRC 11910</strain>
    </source>
</reference>
<evidence type="ECO:0000256" key="5">
    <source>
        <dbReference type="ARBA" id="ARBA00023002"/>
    </source>
</evidence>
<organism evidence="9 10">
    <name type="scientific">Gordonia asplenii</name>
    <dbReference type="NCBI Taxonomy" id="2725283"/>
    <lineage>
        <taxon>Bacteria</taxon>
        <taxon>Bacillati</taxon>
        <taxon>Actinomycetota</taxon>
        <taxon>Actinomycetes</taxon>
        <taxon>Mycobacteriales</taxon>
        <taxon>Gordoniaceae</taxon>
        <taxon>Gordonia</taxon>
    </lineage>
</organism>
<dbReference type="Gene3D" id="3.90.180.10">
    <property type="entry name" value="Medium-chain alcohol dehydrogenases, catalytic domain"/>
    <property type="match status" value="1"/>
</dbReference>
<dbReference type="Gene3D" id="3.40.50.720">
    <property type="entry name" value="NAD(P)-binding Rossmann-like Domain"/>
    <property type="match status" value="1"/>
</dbReference>
<dbReference type="SUPFAM" id="SSF51735">
    <property type="entry name" value="NAD(P)-binding Rossmann-fold domains"/>
    <property type="match status" value="1"/>
</dbReference>
<dbReference type="InterPro" id="IPR013149">
    <property type="entry name" value="ADH-like_C"/>
</dbReference>
<evidence type="ECO:0000256" key="4">
    <source>
        <dbReference type="ARBA" id="ARBA00022833"/>
    </source>
</evidence>
<comment type="cofactor">
    <cofactor evidence="1 7">
        <name>Zn(2+)</name>
        <dbReference type="ChEBI" id="CHEBI:29105"/>
    </cofactor>
</comment>
<dbReference type="CDD" id="cd08279">
    <property type="entry name" value="Zn_ADH_class_III"/>
    <property type="match status" value="1"/>
</dbReference>
<evidence type="ECO:0000313" key="9">
    <source>
        <dbReference type="EMBL" id="NMO01629.1"/>
    </source>
</evidence>
<keyword evidence="10" id="KW-1185">Reference proteome</keyword>
<keyword evidence="6" id="KW-0520">NAD</keyword>
<keyword evidence="3 7" id="KW-0479">Metal-binding</keyword>
<gene>
    <name evidence="9" type="ORF">HH308_10435</name>
</gene>
<accession>A0A848KTW5</accession>
<comment type="similarity">
    <text evidence="2 7">Belongs to the zinc-containing alcohol dehydrogenase family.</text>
</comment>